<dbReference type="PANTHER" id="PTHR34989:SF1">
    <property type="entry name" value="PROTEIN HDED"/>
    <property type="match status" value="1"/>
</dbReference>
<feature type="transmembrane region" description="Helical" evidence="1">
    <location>
        <begin position="65"/>
        <end position="86"/>
    </location>
</feature>
<feature type="transmembrane region" description="Helical" evidence="1">
    <location>
        <begin position="92"/>
        <end position="114"/>
    </location>
</feature>
<dbReference type="Pfam" id="PF03729">
    <property type="entry name" value="DUF308"/>
    <property type="match status" value="2"/>
</dbReference>
<dbReference type="InterPro" id="IPR052712">
    <property type="entry name" value="Acid_resist_chaperone_HdeD"/>
</dbReference>
<name>A0ABX9KEL0_9FUSO</name>
<evidence type="ECO:0000256" key="1">
    <source>
        <dbReference type="SAM" id="Phobius"/>
    </source>
</evidence>
<sequence length="177" mass="19797">MNKETKAGISLYLLAVLYIITGISGVIYPVVFSVYLIYILGAFFLLSGVINFIDGIKNLNNPAYHWGMSLFLGIIEIILSFSIFISPILSEVYLIVYIGILLLIRGLFIIFNSFGKKDELKTPHMSTAVVSILFGMLFVGIPMFSTELIVLAIAWFIIFSGVDLFIITMGMNKLYKE</sequence>
<dbReference type="InterPro" id="IPR005325">
    <property type="entry name" value="DUF308_memb"/>
</dbReference>
<evidence type="ECO:0008006" key="4">
    <source>
        <dbReference type="Google" id="ProtNLM"/>
    </source>
</evidence>
<organism evidence="2 3">
    <name type="scientific">Psychrilyobacter piezotolerans</name>
    <dbReference type="NCBI Taxonomy" id="2293438"/>
    <lineage>
        <taxon>Bacteria</taxon>
        <taxon>Fusobacteriati</taxon>
        <taxon>Fusobacteriota</taxon>
        <taxon>Fusobacteriia</taxon>
        <taxon>Fusobacteriales</taxon>
        <taxon>Fusobacteriaceae</taxon>
        <taxon>Psychrilyobacter</taxon>
    </lineage>
</organism>
<gene>
    <name evidence="2" type="ORF">DYH56_12190</name>
</gene>
<feature type="transmembrane region" description="Helical" evidence="1">
    <location>
        <begin position="34"/>
        <end position="53"/>
    </location>
</feature>
<feature type="transmembrane region" description="Helical" evidence="1">
    <location>
        <begin position="7"/>
        <end position="28"/>
    </location>
</feature>
<evidence type="ECO:0000313" key="2">
    <source>
        <dbReference type="EMBL" id="REI40101.1"/>
    </source>
</evidence>
<feature type="transmembrane region" description="Helical" evidence="1">
    <location>
        <begin position="126"/>
        <end position="144"/>
    </location>
</feature>
<comment type="caution">
    <text evidence="2">The sequence shown here is derived from an EMBL/GenBank/DDBJ whole genome shotgun (WGS) entry which is preliminary data.</text>
</comment>
<protein>
    <recommendedName>
        <fullName evidence="4">Acid-resistance membrane protein</fullName>
    </recommendedName>
</protein>
<dbReference type="EMBL" id="QUAJ01000024">
    <property type="protein sequence ID" value="REI40101.1"/>
    <property type="molecule type" value="Genomic_DNA"/>
</dbReference>
<accession>A0ABX9KEL0</accession>
<proteinExistence type="predicted"/>
<dbReference type="PANTHER" id="PTHR34989">
    <property type="entry name" value="PROTEIN HDED"/>
    <property type="match status" value="1"/>
</dbReference>
<keyword evidence="1" id="KW-0472">Membrane</keyword>
<feature type="transmembrane region" description="Helical" evidence="1">
    <location>
        <begin position="150"/>
        <end position="171"/>
    </location>
</feature>
<dbReference type="Proteomes" id="UP000263486">
    <property type="component" value="Unassembled WGS sequence"/>
</dbReference>
<keyword evidence="3" id="KW-1185">Reference proteome</keyword>
<evidence type="ECO:0000313" key="3">
    <source>
        <dbReference type="Proteomes" id="UP000263486"/>
    </source>
</evidence>
<keyword evidence="1" id="KW-1133">Transmembrane helix</keyword>
<reference evidence="2 3" key="1">
    <citation type="submission" date="2018-08" db="EMBL/GenBank/DDBJ databases">
        <title>Draft genome sequence of Psychrilyobacter sp. strain SD5 isolated from Black Sea water.</title>
        <authorList>
            <person name="Yadav S."/>
            <person name="Villanueva L."/>
            <person name="Damste J.S.S."/>
        </authorList>
    </citation>
    <scope>NUCLEOTIDE SEQUENCE [LARGE SCALE GENOMIC DNA]</scope>
    <source>
        <strain evidence="2 3">SD5</strain>
    </source>
</reference>
<dbReference type="RefSeq" id="WP_114643150.1">
    <property type="nucleotide sequence ID" value="NZ_JAACIO010000039.1"/>
</dbReference>
<keyword evidence="1" id="KW-0812">Transmembrane</keyword>